<protein>
    <submittedName>
        <fullName evidence="2">Uncharacterized protein</fullName>
    </submittedName>
</protein>
<reference evidence="2" key="1">
    <citation type="submission" date="2017-10" db="EMBL/GenBank/DDBJ databases">
        <title>Chryseobacterium sp. B5 is a hydrocarbonoclastic and plant growth promoting bacterium.</title>
        <authorList>
            <person name="Thijs S."/>
            <person name="Gkorezis P."/>
            <person name="Van Hamme J."/>
        </authorList>
    </citation>
    <scope>NUCLEOTIDE SEQUENCE</scope>
    <source>
        <strain evidence="2">B5</strain>
    </source>
</reference>
<evidence type="ECO:0000256" key="1">
    <source>
        <dbReference type="SAM" id="MobiDB-lite"/>
    </source>
</evidence>
<comment type="caution">
    <text evidence="2">The sequence shown here is derived from an EMBL/GenBank/DDBJ whole genome shotgun (WGS) entry which is preliminary data.</text>
</comment>
<feature type="region of interest" description="Disordered" evidence="1">
    <location>
        <begin position="1"/>
        <end position="29"/>
    </location>
</feature>
<name>A0A2G7T4E7_9FLAO</name>
<proteinExistence type="predicted"/>
<gene>
    <name evidence="2" type="ORF">CTI11_18420</name>
</gene>
<dbReference type="EMBL" id="PEKC01000080">
    <property type="protein sequence ID" value="PII34785.1"/>
    <property type="molecule type" value="Genomic_DNA"/>
</dbReference>
<sequence length="146" mass="16643">MASPKNTARMAVQAQPRPETEKTTPSPTWPTWQQAMRVSLIMAEGQLVALTQACHGRRGRNARQFEVECAVELALAHIRHMQDDPPQSHEVFEQQWHLAASAIHLAGKAFKLPRSRYGRSLKGMRLHFDLLKDLVERVKMQNRRAA</sequence>
<organism evidence="2">
    <name type="scientific">Chryseobacterium sp. B5</name>
    <dbReference type="NCBI Taxonomy" id="2050562"/>
    <lineage>
        <taxon>Bacteria</taxon>
        <taxon>Pseudomonadati</taxon>
        <taxon>Bacteroidota</taxon>
        <taxon>Flavobacteriia</taxon>
        <taxon>Flavobacteriales</taxon>
        <taxon>Weeksellaceae</taxon>
        <taxon>Chryseobacterium group</taxon>
        <taxon>Chryseobacterium</taxon>
    </lineage>
</organism>
<evidence type="ECO:0000313" key="2">
    <source>
        <dbReference type="EMBL" id="PII34785.1"/>
    </source>
</evidence>
<dbReference type="AlphaFoldDB" id="A0A2G7T4E7"/>
<accession>A0A2G7T4E7</accession>